<dbReference type="EMBL" id="BAHD01000108">
    <property type="protein sequence ID" value="GAB98171.1"/>
    <property type="molecule type" value="Genomic_DNA"/>
</dbReference>
<reference evidence="5 6" key="1">
    <citation type="submission" date="2012-08" db="EMBL/GenBank/DDBJ databases">
        <title>Whole genome shotgun sequence of Kineosphaera limosa NBRC 100340.</title>
        <authorList>
            <person name="Yoshida I."/>
            <person name="Isaki S."/>
            <person name="Hosoyama A."/>
            <person name="Tsuchikane K."/>
            <person name="Katsumata H."/>
            <person name="Ando Y."/>
            <person name="Ohji S."/>
            <person name="Hamada M."/>
            <person name="Tamura T."/>
            <person name="Yamazoe A."/>
            <person name="Yamazaki S."/>
            <person name="Fujita N."/>
        </authorList>
    </citation>
    <scope>NUCLEOTIDE SEQUENCE [LARGE SCALE GENOMIC DNA]</scope>
    <source>
        <strain evidence="5 6">NBRC 100340</strain>
    </source>
</reference>
<dbReference type="PANTHER" id="PTHR30408:SF12">
    <property type="entry name" value="TYPE I RESTRICTION ENZYME MJAVIII SPECIFICITY SUBUNIT"/>
    <property type="match status" value="1"/>
</dbReference>
<dbReference type="GO" id="GO:0009307">
    <property type="term" value="P:DNA restriction-modification system"/>
    <property type="evidence" value="ECO:0007669"/>
    <property type="project" value="UniProtKB-KW"/>
</dbReference>
<comment type="caution">
    <text evidence="5">The sequence shown here is derived from an EMBL/GenBank/DDBJ whole genome shotgun (WGS) entry which is preliminary data.</text>
</comment>
<dbReference type="InterPro" id="IPR000055">
    <property type="entry name" value="Restrct_endonuc_typeI_TRD"/>
</dbReference>
<dbReference type="STRING" id="1184609.KILIM_108_00050"/>
<accession>K6WWF9</accession>
<evidence type="ECO:0000256" key="2">
    <source>
        <dbReference type="ARBA" id="ARBA00022747"/>
    </source>
</evidence>
<feature type="domain" description="Type I restriction modification DNA specificity" evidence="4">
    <location>
        <begin position="64"/>
        <end position="187"/>
    </location>
</feature>
<protein>
    <submittedName>
        <fullName evidence="5">Type I restriction enzyme S protein</fullName>
    </submittedName>
</protein>
<evidence type="ECO:0000259" key="4">
    <source>
        <dbReference type="Pfam" id="PF01420"/>
    </source>
</evidence>
<dbReference type="InterPro" id="IPR044946">
    <property type="entry name" value="Restrct_endonuc_typeI_TRD_sf"/>
</dbReference>
<dbReference type="PANTHER" id="PTHR30408">
    <property type="entry name" value="TYPE-1 RESTRICTION ENZYME ECOKI SPECIFICITY PROTEIN"/>
    <property type="match status" value="1"/>
</dbReference>
<sequence>MTTVAPAGSLLTFAVGGGWGDEEASAETTPCLVVRGTDLMSVRGGSLDSVPLRYETPKKMASRALQEGDIILEISGGSKGQPTGRTALVTQQLLDRSKHPVIPASFCRLLRPDRSQVHPRYLYYWLQEMYSSGRVWSYQNQSTGIANFQMKVFTQVEMVRLPPLEEQERIAGVLGAFDDLIETNRRLAQAAIGLQRAAFLRATEGLPRVPISEVMQVEMGQSPPGDTYNFDGDGLPFFQGVKDFSDRYPATRVYCSQPRRIAEPGDLLLAVRAPIGRVNVATERCATGRGLAILRSGLPAIALQSLTAKADLWAAYEDEGTVFSSINRKVISDQRIRWTSDPDLARALEALDELVLDCHEKNSALTRQRDELLPLLMSGKVRVRDVEAGAS</sequence>
<gene>
    <name evidence="5" type="primary">hsdS</name>
    <name evidence="5" type="ORF">KILIM_108_00050</name>
</gene>
<evidence type="ECO:0000256" key="1">
    <source>
        <dbReference type="ARBA" id="ARBA00010923"/>
    </source>
</evidence>
<comment type="similarity">
    <text evidence="1">Belongs to the type-I restriction system S methylase family.</text>
</comment>
<dbReference type="eggNOG" id="COG0732">
    <property type="taxonomic scope" value="Bacteria"/>
</dbReference>
<dbReference type="SUPFAM" id="SSF116734">
    <property type="entry name" value="DNA methylase specificity domain"/>
    <property type="match status" value="2"/>
</dbReference>
<evidence type="ECO:0000313" key="6">
    <source>
        <dbReference type="Proteomes" id="UP000008366"/>
    </source>
</evidence>
<dbReference type="Proteomes" id="UP000008366">
    <property type="component" value="Unassembled WGS sequence"/>
</dbReference>
<proteinExistence type="inferred from homology"/>
<name>K6WWF9_9MICO</name>
<evidence type="ECO:0000256" key="3">
    <source>
        <dbReference type="ARBA" id="ARBA00023125"/>
    </source>
</evidence>
<dbReference type="AlphaFoldDB" id="K6WWF9"/>
<organism evidence="5 6">
    <name type="scientific">Kineosphaera limosa NBRC 100340</name>
    <dbReference type="NCBI Taxonomy" id="1184609"/>
    <lineage>
        <taxon>Bacteria</taxon>
        <taxon>Bacillati</taxon>
        <taxon>Actinomycetota</taxon>
        <taxon>Actinomycetes</taxon>
        <taxon>Micrococcales</taxon>
        <taxon>Dermatophilaceae</taxon>
        <taxon>Kineosphaera</taxon>
    </lineage>
</organism>
<keyword evidence="2" id="KW-0680">Restriction system</keyword>
<keyword evidence="6" id="KW-1185">Reference proteome</keyword>
<evidence type="ECO:0000313" key="5">
    <source>
        <dbReference type="EMBL" id="GAB98171.1"/>
    </source>
</evidence>
<dbReference type="InterPro" id="IPR052021">
    <property type="entry name" value="Type-I_RS_S_subunit"/>
</dbReference>
<keyword evidence="3" id="KW-0238">DNA-binding</keyword>
<dbReference type="GO" id="GO:0003677">
    <property type="term" value="F:DNA binding"/>
    <property type="evidence" value="ECO:0007669"/>
    <property type="project" value="UniProtKB-KW"/>
</dbReference>
<dbReference type="Pfam" id="PF01420">
    <property type="entry name" value="Methylase_S"/>
    <property type="match status" value="1"/>
</dbReference>
<dbReference type="Gene3D" id="3.90.220.20">
    <property type="entry name" value="DNA methylase specificity domains"/>
    <property type="match status" value="2"/>
</dbReference>